<accession>F9WJC0</accession>
<feature type="region of interest" description="Disordered" evidence="1">
    <location>
        <begin position="52"/>
        <end position="134"/>
    </location>
</feature>
<sequence>MDDQLTGILSSLNPNQIQLMEEFLRTCAAAGQQTSNSGQKEEEANVLVTPIESSLSSTSSKLRNHQGEWEANPPPLHGLPLPPLGITSSNTTGHADSLTYMNSSVAQSASSPPAPSGNTANGNQYGDSDEDSEDIPLFQNDAWLSQSTVKSYSPLPMNVTTHGRTTEDLVVQGKAKAAKRQGRKVGNEPNKKANEPSVSPSMTTTATPQAVPVAPTTSTRGLASYGFVVESKKITSSTMHGGKLFTPFVQDKRIVPPSLQFWSNDSDRRTKEEISGSEDVLFMGITHSASATLNGAGVYDDNANKGFSVNTRFRAEQQEALMPYQSFTAMIEAATLSERRDVNDSGYIDEAFHRCPCSFHLHCPPPRKSFRDEFVFCAFYAIAYDPCQSRPPYFGTYNSQDSLNLQELMQLGRFAAGTEMPQMSNLDYEYDSGDDWDIVEDDEDLGDSSSGGTSSQGSGESNDETSSGSDDKFINDNDDYEDDSEAELQRRMFESRQRRTIRLRQKDKFVPAFSGPFTGLSSLDHPLRDYDRFERISSALDADTFTSIFDQGLRSWTNPTVLQASPDDDGESRQLEEVMNRHQRLSVAALRSRRELLPEELESIHTIVKANAKITLKGIVNLLLEQGLCVGVARAEIDRTIRRFYERNHSLLVRRKVPWSSTDERLFPKYGKPKAGDSDAICTRSDADGTEANFTGDGGGGVLSNEEEVPFDMEEKRMRVEVPEDHN</sequence>
<reference evidence="3 4" key="2">
    <citation type="journal article" date="2012" name="Proc. Natl. Acad. Sci. U.S.A.">
        <title>Antigenic diversity is generated by distinct evolutionary mechanisms in African trypanosome species.</title>
        <authorList>
            <person name="Jackson A.P."/>
            <person name="Berry A."/>
            <person name="Aslett M."/>
            <person name="Allison H.C."/>
            <person name="Burton P."/>
            <person name="Vavrova-Anderson J."/>
            <person name="Brown R."/>
            <person name="Browne H."/>
            <person name="Corton N."/>
            <person name="Hauser H."/>
            <person name="Gamble J."/>
            <person name="Gilderthorp R."/>
            <person name="Marcello L."/>
            <person name="McQuillan J."/>
            <person name="Otto T.D."/>
            <person name="Quail M.A."/>
            <person name="Sanders M.J."/>
            <person name="van Tonder A."/>
            <person name="Ginger M.L."/>
            <person name="Field M.C."/>
            <person name="Barry J.D."/>
            <person name="Hertz-Fowler C."/>
            <person name="Berriman M."/>
        </authorList>
    </citation>
    <scope>NUCLEOTIDE SEQUENCE [LARGE SCALE GENOMIC DNA]</scope>
    <source>
        <strain evidence="3 4">IL3000</strain>
    </source>
</reference>
<evidence type="ECO:0000313" key="3">
    <source>
        <dbReference type="EMBL" id="CCD17424.1"/>
    </source>
</evidence>
<dbReference type="Proteomes" id="UP000000702">
    <property type="component" value="Unassembled WGS sequence"/>
</dbReference>
<organism evidence="3 4">
    <name type="scientific">Trypanosoma congolense (strain IL3000)</name>
    <dbReference type="NCBI Taxonomy" id="1068625"/>
    <lineage>
        <taxon>Eukaryota</taxon>
        <taxon>Discoba</taxon>
        <taxon>Euglenozoa</taxon>
        <taxon>Kinetoplastea</taxon>
        <taxon>Metakinetoplastina</taxon>
        <taxon>Trypanosomatida</taxon>
        <taxon>Trypanosomatidae</taxon>
        <taxon>Trypanosoma</taxon>
        <taxon>Nannomonas</taxon>
    </lineage>
</organism>
<feature type="region of interest" description="Disordered" evidence="1">
    <location>
        <begin position="437"/>
        <end position="486"/>
    </location>
</feature>
<dbReference type="InterPro" id="IPR022043">
    <property type="entry name" value="CAF1A_DD"/>
</dbReference>
<feature type="region of interest" description="Disordered" evidence="1">
    <location>
        <begin position="178"/>
        <end position="215"/>
    </location>
</feature>
<dbReference type="AlphaFoldDB" id="F9WJC0"/>
<feature type="compositionally biased region" description="Pro residues" evidence="1">
    <location>
        <begin position="72"/>
        <end position="83"/>
    </location>
</feature>
<keyword evidence="4" id="KW-1185">Reference proteome</keyword>
<reference evidence="4" key="1">
    <citation type="submission" date="2011-07" db="EMBL/GenBank/DDBJ databases">
        <title>Divergent evolution of antigenic variation in African trypanosomes.</title>
        <authorList>
            <person name="Jackson A.P."/>
            <person name="Berry A."/>
            <person name="Allison H.C."/>
            <person name="Burton P."/>
            <person name="Anderson J."/>
            <person name="Aslett M."/>
            <person name="Brown R."/>
            <person name="Corton N."/>
            <person name="Harris D."/>
            <person name="Hauser H."/>
            <person name="Gamble J."/>
            <person name="Gilderthorp R."/>
            <person name="McQuillan J."/>
            <person name="Quail M.A."/>
            <person name="Sanders M."/>
            <person name="Van Tonder A."/>
            <person name="Ginger M.L."/>
            <person name="Donelson J.E."/>
            <person name="Field M.C."/>
            <person name="Barry J.D."/>
            <person name="Berriman M."/>
            <person name="Hertz-Fowler C."/>
        </authorList>
    </citation>
    <scope>NUCLEOTIDE SEQUENCE [LARGE SCALE GENOMIC DNA]</scope>
    <source>
        <strain evidence="4">IL3000</strain>
    </source>
</reference>
<gene>
    <name evidence="3" type="ORF">TCIL3000_0_22450</name>
</gene>
<name>F9WJC0_TRYCI</name>
<evidence type="ECO:0000313" key="4">
    <source>
        <dbReference type="Proteomes" id="UP000000702"/>
    </source>
</evidence>
<evidence type="ECO:0000256" key="1">
    <source>
        <dbReference type="SAM" id="MobiDB-lite"/>
    </source>
</evidence>
<dbReference type="Pfam" id="PF12253">
    <property type="entry name" value="CAF1A_dimeriz"/>
    <property type="match status" value="1"/>
</dbReference>
<dbReference type="VEuPathDB" id="TriTrypDB:TcIL3000_0_22450"/>
<evidence type="ECO:0000259" key="2">
    <source>
        <dbReference type="Pfam" id="PF12253"/>
    </source>
</evidence>
<feature type="compositionally biased region" description="Acidic residues" evidence="1">
    <location>
        <begin position="476"/>
        <end position="486"/>
    </location>
</feature>
<dbReference type="EMBL" id="CAEQ01002708">
    <property type="protein sequence ID" value="CCD17424.1"/>
    <property type="molecule type" value="Genomic_DNA"/>
</dbReference>
<feature type="domain" description="Chromatin assembly factor 1 subunit A dimerization" evidence="2">
    <location>
        <begin position="389"/>
        <end position="449"/>
    </location>
</feature>
<feature type="region of interest" description="Disordered" evidence="1">
    <location>
        <begin position="686"/>
        <end position="706"/>
    </location>
</feature>
<feature type="compositionally biased region" description="Basic and acidic residues" evidence="1">
    <location>
        <begin position="185"/>
        <end position="194"/>
    </location>
</feature>
<feature type="compositionally biased region" description="Polar residues" evidence="1">
    <location>
        <begin position="117"/>
        <end position="126"/>
    </location>
</feature>
<feature type="compositionally biased region" description="Low complexity" evidence="1">
    <location>
        <begin position="447"/>
        <end position="460"/>
    </location>
</feature>
<proteinExistence type="predicted"/>
<feature type="compositionally biased region" description="Acidic residues" evidence="1">
    <location>
        <begin position="437"/>
        <end position="446"/>
    </location>
</feature>
<feature type="compositionally biased region" description="Low complexity" evidence="1">
    <location>
        <begin position="203"/>
        <end position="215"/>
    </location>
</feature>
<dbReference type="OMA" id="RNFDEME"/>
<comment type="caution">
    <text evidence="3">The sequence shown here is derived from an EMBL/GenBank/DDBJ whole genome shotgun (WGS) entry which is preliminary data.</text>
</comment>
<protein>
    <submittedName>
        <fullName evidence="3">WGS project CAEQ00000000 data, annotated contig 895</fullName>
    </submittedName>
</protein>
<feature type="compositionally biased region" description="Polar residues" evidence="1">
    <location>
        <begin position="86"/>
        <end position="102"/>
    </location>
</feature>